<dbReference type="eggNOG" id="COG1396">
    <property type="taxonomic scope" value="Bacteria"/>
</dbReference>
<dbReference type="HOGENOM" id="CLU_066192_17_6_9"/>
<dbReference type="STRING" id="1235802.C823_04940"/>
<keyword evidence="4" id="KW-1185">Reference proteome</keyword>
<evidence type="ECO:0000256" key="1">
    <source>
        <dbReference type="ARBA" id="ARBA00023125"/>
    </source>
</evidence>
<dbReference type="PROSITE" id="PS50943">
    <property type="entry name" value="HTH_CROC1"/>
    <property type="match status" value="1"/>
</dbReference>
<feature type="domain" description="HTH cro/C1-type" evidence="2">
    <location>
        <begin position="13"/>
        <end position="67"/>
    </location>
</feature>
<name>N1ZXA3_9FIRM</name>
<sequence length="118" mass="13282">MKELDYGKMGMRIRQVRKAKGWSQEELAKKCGISMSFLGHIERGTRIMSLETFVSICEALDAGADELLWGVVNDTSDVVRNMWEPIDAGNRQAEGKKSDSYSMYVRIMKSVAEIMNGV</sequence>
<comment type="caution">
    <text evidence="3">The sequence shown here is derived from an EMBL/GenBank/DDBJ whole genome shotgun (WGS) entry which is preliminary data.</text>
</comment>
<accession>N1ZXA3</accession>
<dbReference type="Pfam" id="PF01381">
    <property type="entry name" value="HTH_3"/>
    <property type="match status" value="1"/>
</dbReference>
<organism evidence="3 4">
    <name type="scientific">Eubacterium plexicaudatum ASF492</name>
    <dbReference type="NCBI Taxonomy" id="1235802"/>
    <lineage>
        <taxon>Bacteria</taxon>
        <taxon>Bacillati</taxon>
        <taxon>Bacillota</taxon>
        <taxon>Clostridia</taxon>
        <taxon>Eubacteriales</taxon>
        <taxon>Eubacteriaceae</taxon>
        <taxon>Eubacterium</taxon>
    </lineage>
</organism>
<reference evidence="3 4" key="1">
    <citation type="journal article" date="2014" name="Genome Announc.">
        <title>Draft genome sequences of the altered schaedler flora, a defined bacterial community from gnotobiotic mice.</title>
        <authorList>
            <person name="Wannemuehler M.J."/>
            <person name="Overstreet A.M."/>
            <person name="Ward D.V."/>
            <person name="Phillips G.J."/>
        </authorList>
    </citation>
    <scope>NUCLEOTIDE SEQUENCE [LARGE SCALE GENOMIC DNA]</scope>
    <source>
        <strain evidence="3 4">ASF492</strain>
    </source>
</reference>
<dbReference type="SMART" id="SM00530">
    <property type="entry name" value="HTH_XRE"/>
    <property type="match status" value="1"/>
</dbReference>
<dbReference type="InterPro" id="IPR050807">
    <property type="entry name" value="TransReg_Diox_bact_type"/>
</dbReference>
<dbReference type="SUPFAM" id="SSF47413">
    <property type="entry name" value="lambda repressor-like DNA-binding domains"/>
    <property type="match status" value="1"/>
</dbReference>
<evidence type="ECO:0000259" key="2">
    <source>
        <dbReference type="PROSITE" id="PS50943"/>
    </source>
</evidence>
<dbReference type="EMBL" id="AQFT01000142">
    <property type="protein sequence ID" value="EMZ20526.1"/>
    <property type="molecule type" value="Genomic_DNA"/>
</dbReference>
<dbReference type="Gene3D" id="1.10.260.40">
    <property type="entry name" value="lambda repressor-like DNA-binding domains"/>
    <property type="match status" value="1"/>
</dbReference>
<dbReference type="InterPro" id="IPR001387">
    <property type="entry name" value="Cro/C1-type_HTH"/>
</dbReference>
<gene>
    <name evidence="3" type="ORF">C823_04940</name>
</gene>
<proteinExistence type="predicted"/>
<dbReference type="GO" id="GO:0003677">
    <property type="term" value="F:DNA binding"/>
    <property type="evidence" value="ECO:0007669"/>
    <property type="project" value="UniProtKB-KW"/>
</dbReference>
<dbReference type="PANTHER" id="PTHR46797:SF1">
    <property type="entry name" value="METHYLPHOSPHONATE SYNTHASE"/>
    <property type="match status" value="1"/>
</dbReference>
<evidence type="ECO:0000313" key="3">
    <source>
        <dbReference type="EMBL" id="EMZ20526.1"/>
    </source>
</evidence>
<dbReference type="CDD" id="cd00093">
    <property type="entry name" value="HTH_XRE"/>
    <property type="match status" value="1"/>
</dbReference>
<dbReference type="InterPro" id="IPR010982">
    <property type="entry name" value="Lambda_DNA-bd_dom_sf"/>
</dbReference>
<dbReference type="PATRIC" id="fig|1235802.3.peg.5203"/>
<dbReference type="PANTHER" id="PTHR46797">
    <property type="entry name" value="HTH-TYPE TRANSCRIPTIONAL REGULATOR"/>
    <property type="match status" value="1"/>
</dbReference>
<evidence type="ECO:0000313" key="4">
    <source>
        <dbReference type="Proteomes" id="UP000012589"/>
    </source>
</evidence>
<dbReference type="GO" id="GO:0005829">
    <property type="term" value="C:cytosol"/>
    <property type="evidence" value="ECO:0007669"/>
    <property type="project" value="TreeGrafter"/>
</dbReference>
<dbReference type="Proteomes" id="UP000012589">
    <property type="component" value="Unassembled WGS sequence"/>
</dbReference>
<protein>
    <recommendedName>
        <fullName evidence="2">HTH cro/C1-type domain-containing protein</fullName>
    </recommendedName>
</protein>
<keyword evidence="1" id="KW-0238">DNA-binding</keyword>
<dbReference type="AlphaFoldDB" id="N1ZXA3"/>
<dbReference type="OrthoDB" id="2941482at2"/>
<dbReference type="GO" id="GO:0003700">
    <property type="term" value="F:DNA-binding transcription factor activity"/>
    <property type="evidence" value="ECO:0007669"/>
    <property type="project" value="TreeGrafter"/>
</dbReference>